<keyword evidence="2" id="KW-1185">Reference proteome</keyword>
<protein>
    <submittedName>
        <fullName evidence="1">Uncharacterized protein</fullName>
    </submittedName>
</protein>
<dbReference type="RefSeq" id="WP_111409242.1">
    <property type="nucleotide sequence ID" value="NZ_QKXH01000003.1"/>
</dbReference>
<accession>A0A2W7UGA2</accession>
<dbReference type="OrthoDB" id="1191355at2"/>
<dbReference type="EMBL" id="QKXH01000003">
    <property type="protein sequence ID" value="PZX94207.1"/>
    <property type="molecule type" value="Genomic_DNA"/>
</dbReference>
<dbReference type="Proteomes" id="UP000249177">
    <property type="component" value="Unassembled WGS sequence"/>
</dbReference>
<proteinExistence type="predicted"/>
<sequence length="60" mass="7007">MYKHNNKTRLEKSKQPILWAKRKFILIITAFMVGMSNGLSEGDTMINSSQNQIEQQHKKD</sequence>
<evidence type="ECO:0000313" key="1">
    <source>
        <dbReference type="EMBL" id="PZX94207.1"/>
    </source>
</evidence>
<organism evidence="1 2">
    <name type="scientific">Flavobacterium aquariorum</name>
    <dbReference type="NCBI Taxonomy" id="2217670"/>
    <lineage>
        <taxon>Bacteria</taxon>
        <taxon>Pseudomonadati</taxon>
        <taxon>Bacteroidota</taxon>
        <taxon>Flavobacteriia</taxon>
        <taxon>Flavobacteriales</taxon>
        <taxon>Flavobacteriaceae</taxon>
        <taxon>Flavobacterium</taxon>
    </lineage>
</organism>
<comment type="caution">
    <text evidence="1">The sequence shown here is derived from an EMBL/GenBank/DDBJ whole genome shotgun (WGS) entry which is preliminary data.</text>
</comment>
<evidence type="ECO:0000313" key="2">
    <source>
        <dbReference type="Proteomes" id="UP000249177"/>
    </source>
</evidence>
<reference evidence="1 2" key="1">
    <citation type="submission" date="2018-06" db="EMBL/GenBank/DDBJ databases">
        <title>Flavobacterium sp IMCC34762, genome.</title>
        <authorList>
            <person name="Joung Y."/>
            <person name="Cho J."/>
            <person name="Song J."/>
        </authorList>
    </citation>
    <scope>NUCLEOTIDE SEQUENCE [LARGE SCALE GENOMIC DNA]</scope>
    <source>
        <strain evidence="1 2">IMCC34762</strain>
    </source>
</reference>
<gene>
    <name evidence="1" type="ORF">DOS84_06175</name>
</gene>
<name>A0A2W7UGA2_9FLAO</name>
<dbReference type="AlphaFoldDB" id="A0A2W7UGA2"/>